<comment type="caution">
    <text evidence="2">The sequence shown here is derived from an EMBL/GenBank/DDBJ whole genome shotgun (WGS) entry which is preliminary data.</text>
</comment>
<protein>
    <submittedName>
        <fullName evidence="2">Uncharacterized protein</fullName>
    </submittedName>
</protein>
<sequence length="91" mass="9526">MLPSGYAAQSPCSGKRPHRAAGQCPEFFCTDVAPYCDYGERTPPRGPNSPPGCSCALLAPPQIKRVPGPSKVVSGQLCLQPSSNAPIDTKI</sequence>
<evidence type="ECO:0000256" key="1">
    <source>
        <dbReference type="SAM" id="MobiDB-lite"/>
    </source>
</evidence>
<feature type="region of interest" description="Disordered" evidence="1">
    <location>
        <begin position="1"/>
        <end position="20"/>
    </location>
</feature>
<organism evidence="2 3">
    <name type="scientific">Pleurodeles waltl</name>
    <name type="common">Iberian ribbed newt</name>
    <dbReference type="NCBI Taxonomy" id="8319"/>
    <lineage>
        <taxon>Eukaryota</taxon>
        <taxon>Metazoa</taxon>
        <taxon>Chordata</taxon>
        <taxon>Craniata</taxon>
        <taxon>Vertebrata</taxon>
        <taxon>Euteleostomi</taxon>
        <taxon>Amphibia</taxon>
        <taxon>Batrachia</taxon>
        <taxon>Caudata</taxon>
        <taxon>Salamandroidea</taxon>
        <taxon>Salamandridae</taxon>
        <taxon>Pleurodelinae</taxon>
        <taxon>Pleurodeles</taxon>
    </lineage>
</organism>
<proteinExistence type="predicted"/>
<gene>
    <name evidence="2" type="ORF">NDU88_006868</name>
</gene>
<dbReference type="AlphaFoldDB" id="A0AAV7VN46"/>
<evidence type="ECO:0000313" key="2">
    <source>
        <dbReference type="EMBL" id="KAJ1203073.1"/>
    </source>
</evidence>
<dbReference type="Proteomes" id="UP001066276">
    <property type="component" value="Chromosome 2_1"/>
</dbReference>
<reference evidence="2" key="1">
    <citation type="journal article" date="2022" name="bioRxiv">
        <title>Sequencing and chromosome-scale assembly of the giantPleurodeles waltlgenome.</title>
        <authorList>
            <person name="Brown T."/>
            <person name="Elewa A."/>
            <person name="Iarovenko S."/>
            <person name="Subramanian E."/>
            <person name="Araus A.J."/>
            <person name="Petzold A."/>
            <person name="Susuki M."/>
            <person name="Suzuki K.-i.T."/>
            <person name="Hayashi T."/>
            <person name="Toyoda A."/>
            <person name="Oliveira C."/>
            <person name="Osipova E."/>
            <person name="Leigh N.D."/>
            <person name="Simon A."/>
            <person name="Yun M.H."/>
        </authorList>
    </citation>
    <scope>NUCLEOTIDE SEQUENCE</scope>
    <source>
        <strain evidence="2">20211129_DDA</strain>
        <tissue evidence="2">Liver</tissue>
    </source>
</reference>
<dbReference type="EMBL" id="JANPWB010000003">
    <property type="protein sequence ID" value="KAJ1203073.1"/>
    <property type="molecule type" value="Genomic_DNA"/>
</dbReference>
<keyword evidence="3" id="KW-1185">Reference proteome</keyword>
<evidence type="ECO:0000313" key="3">
    <source>
        <dbReference type="Proteomes" id="UP001066276"/>
    </source>
</evidence>
<name>A0AAV7VN46_PLEWA</name>
<accession>A0AAV7VN46</accession>